<name>A0ABU5ZUA8_9FLAO</name>
<evidence type="ECO:0000256" key="5">
    <source>
        <dbReference type="SAM" id="SignalP"/>
    </source>
</evidence>
<keyword evidence="2" id="KW-0812">Transmembrane</keyword>
<dbReference type="EMBL" id="JAYKLX010000004">
    <property type="protein sequence ID" value="MEB3345671.1"/>
    <property type="molecule type" value="Genomic_DNA"/>
</dbReference>
<feature type="domain" description="NarX-like N-terminal" evidence="6">
    <location>
        <begin position="33"/>
        <end position="111"/>
    </location>
</feature>
<feature type="signal peptide" evidence="5">
    <location>
        <begin position="1"/>
        <end position="22"/>
    </location>
</feature>
<dbReference type="RefSeq" id="WP_324179702.1">
    <property type="nucleotide sequence ID" value="NZ_BAABAW010000007.1"/>
</dbReference>
<organism evidence="7 8">
    <name type="scientific">Aquimarina gracilis</name>
    <dbReference type="NCBI Taxonomy" id="874422"/>
    <lineage>
        <taxon>Bacteria</taxon>
        <taxon>Pseudomonadati</taxon>
        <taxon>Bacteroidota</taxon>
        <taxon>Flavobacteriia</taxon>
        <taxon>Flavobacteriales</taxon>
        <taxon>Flavobacteriaceae</taxon>
        <taxon>Aquimarina</taxon>
    </lineage>
</organism>
<dbReference type="InterPro" id="IPR029095">
    <property type="entry name" value="NarX-like_N"/>
</dbReference>
<evidence type="ECO:0000313" key="7">
    <source>
        <dbReference type="EMBL" id="MEB3345671.1"/>
    </source>
</evidence>
<protein>
    <submittedName>
        <fullName evidence="7">Type IV pili methyl-accepting chemotaxis transducer N-terminal domain-containing protein</fullName>
    </submittedName>
</protein>
<dbReference type="Proteomes" id="UP001327027">
    <property type="component" value="Unassembled WGS sequence"/>
</dbReference>
<comment type="subcellular location">
    <subcellularLocation>
        <location evidence="1">Membrane</location>
        <topology evidence="1">Multi-pass membrane protein</topology>
    </subcellularLocation>
</comment>
<keyword evidence="3" id="KW-1133">Transmembrane helix</keyword>
<comment type="caution">
    <text evidence="7">The sequence shown here is derived from an EMBL/GenBank/DDBJ whole genome shotgun (WGS) entry which is preliminary data.</text>
</comment>
<evidence type="ECO:0000256" key="2">
    <source>
        <dbReference type="ARBA" id="ARBA00022692"/>
    </source>
</evidence>
<sequence length="276" mass="31553">MKTKITCILFVCTLLYTANIFSQSQNYGSISYNKAVNISGKQRMLSQKMSKAYLLMAKGISNQEITKELNSSKFIFEKQLEILTKNASSTAVKLSIKNVKKLWSKFKELISTSPSYTSSLEIMELNTQLLSACHELVLSIETSSKYNNQFFKSENQDLVSIINVSGKQRMLSQRLCLYYTASTMFPDKKTEYKRVLNQVFEEFDGVIGDLLISSYNTTEIEEELGSVMSTWEKFQTNKRKFSNGEFPLEEVFYTTNNLTKSFNKITGIYEVIAKST</sequence>
<reference evidence="7 8" key="1">
    <citation type="journal article" date="2013" name="Int. J. Syst. Evol. Microbiol.">
        <title>Aquimarina gracilis sp. nov., isolated from the gut microflora of a mussel, Mytilus coruscus, and emended description of Aquimarina spongiae.</title>
        <authorList>
            <person name="Park S.C."/>
            <person name="Choe H.N."/>
            <person name="Baik K.S."/>
            <person name="Seong C.N."/>
        </authorList>
    </citation>
    <scope>NUCLEOTIDE SEQUENCE [LARGE SCALE GENOMIC DNA]</scope>
    <source>
        <strain evidence="7 8">PSC32</strain>
    </source>
</reference>
<gene>
    <name evidence="7" type="ORF">U6A24_09380</name>
</gene>
<evidence type="ECO:0000313" key="8">
    <source>
        <dbReference type="Proteomes" id="UP001327027"/>
    </source>
</evidence>
<evidence type="ECO:0000256" key="4">
    <source>
        <dbReference type="ARBA" id="ARBA00023136"/>
    </source>
</evidence>
<proteinExistence type="predicted"/>
<keyword evidence="8" id="KW-1185">Reference proteome</keyword>
<evidence type="ECO:0000256" key="1">
    <source>
        <dbReference type="ARBA" id="ARBA00004141"/>
    </source>
</evidence>
<keyword evidence="4" id="KW-0472">Membrane</keyword>
<evidence type="ECO:0000259" key="6">
    <source>
        <dbReference type="Pfam" id="PF13675"/>
    </source>
</evidence>
<dbReference type="Pfam" id="PF13675">
    <property type="entry name" value="PilJ"/>
    <property type="match status" value="1"/>
</dbReference>
<keyword evidence="5" id="KW-0732">Signal</keyword>
<feature type="chain" id="PRO_5045767181" evidence="5">
    <location>
        <begin position="23"/>
        <end position="276"/>
    </location>
</feature>
<accession>A0ABU5ZUA8</accession>
<evidence type="ECO:0000256" key="3">
    <source>
        <dbReference type="ARBA" id="ARBA00022989"/>
    </source>
</evidence>